<protein>
    <submittedName>
        <fullName evidence="2">Type VI secretion system baseplate subunit TssF</fullName>
    </submittedName>
</protein>
<dbReference type="NCBIfam" id="TIGR03359">
    <property type="entry name" value="VI_chp_6"/>
    <property type="match status" value="1"/>
</dbReference>
<dbReference type="PANTHER" id="PTHR35370">
    <property type="entry name" value="CYTOPLASMIC PROTEIN-RELATED-RELATED"/>
    <property type="match status" value="1"/>
</dbReference>
<reference evidence="2" key="1">
    <citation type="submission" date="2018-06" db="EMBL/GenBank/DDBJ databases">
        <authorList>
            <person name="Ashton P.M."/>
            <person name="Dallman T."/>
            <person name="Nair S."/>
            <person name="De Pinna E."/>
            <person name="Peters T."/>
            <person name="Grant K."/>
        </authorList>
    </citation>
    <scope>NUCLEOTIDE SEQUENCE [LARGE SCALE GENOMIC DNA]</scope>
    <source>
        <strain evidence="2">319688</strain>
        <strain evidence="1">646013</strain>
    </source>
</reference>
<name>A0A5Y2LY54_SALER</name>
<dbReference type="AlphaFoldDB" id="A0A5Y2LY54"/>
<dbReference type="EMBL" id="AAIAJV010000043">
    <property type="protein sequence ID" value="ECC1608894.1"/>
    <property type="molecule type" value="Genomic_DNA"/>
</dbReference>
<dbReference type="PANTHER" id="PTHR35370:SF1">
    <property type="entry name" value="TYPE VI SECRETION SYSTEM COMPONENT TSSF1"/>
    <property type="match status" value="1"/>
</dbReference>
<sequence>MDERLLDYYLQELRWLRAASGEFARRHPQVAARLRLSEFDCPDPHVERLLEGFALQSARLHQRLDDGIGELSGSLLEQLSPHLMRPFPSTATACFTPDPLAGDLTRGYTLFAGTPLYALTPEGKTVWWRTALEQTLWPVTIEELAWCDASTAQLHSGQAQACSALRIRLRCLAPYLFSQLTMTVLRVHLCASPEVNAALFDLLYAHVIGPQRPQPSGVENATSILPSDTAICASGLALSAWMHCPQALMYFDLPLPPRPDNDVMTLYIPFDCDPPTALSLQPRDIRLGCAPLVNLFTRTSEPLIVDHTRSEQRLVADHHDSSVQIYCIQTLWMSRSDAAWHVPPYYSAQGHCDARWFWHVRRHHMQGNTLWLTLVDSRFDPTEPLEDASLTARLWCSNGETPGKLAAGMPLTFELPGPVAQVRLLGIPTPPSVPAAVRDARWRLLSSLALNHLSLTEGETALASLKEMLALYAPSGASPALWQQINGIRALYCKRVSEHRGAEAWRGWRNGIRVALSLDPDAFTASSRLLFAAILARYLAHNATANCFVQCVLQDDGDTLPLWCETGETALIV</sequence>
<accession>A0A5Y2LY54</accession>
<dbReference type="InterPro" id="IPR010272">
    <property type="entry name" value="T6SS_TssF"/>
</dbReference>
<organism evidence="2">
    <name type="scientific">Salmonella enterica subsp. salamae</name>
    <dbReference type="NCBI Taxonomy" id="59202"/>
    <lineage>
        <taxon>Bacteria</taxon>
        <taxon>Pseudomonadati</taxon>
        <taxon>Pseudomonadota</taxon>
        <taxon>Gammaproteobacteria</taxon>
        <taxon>Enterobacterales</taxon>
        <taxon>Enterobacteriaceae</taxon>
        <taxon>Salmonella</taxon>
    </lineage>
</organism>
<dbReference type="EMBL" id="AAIIOQ010000046">
    <property type="protein sequence ID" value="ECE6362658.1"/>
    <property type="molecule type" value="Genomic_DNA"/>
</dbReference>
<dbReference type="Pfam" id="PF05947">
    <property type="entry name" value="T6SS_TssF"/>
    <property type="match status" value="1"/>
</dbReference>
<dbReference type="Proteomes" id="UP000839852">
    <property type="component" value="Unassembled WGS sequence"/>
</dbReference>
<gene>
    <name evidence="2" type="primary">vasA</name>
    <name evidence="1" type="synonym">tssF</name>
    <name evidence="2" type="ORF">DPA05_24010</name>
    <name evidence="1" type="ORF">FNI14_23570</name>
</gene>
<evidence type="ECO:0000313" key="2">
    <source>
        <dbReference type="EMBL" id="ECE6362658.1"/>
    </source>
</evidence>
<comment type="caution">
    <text evidence="2">The sequence shown here is derived from an EMBL/GenBank/DDBJ whole genome shotgun (WGS) entry which is preliminary data.</text>
</comment>
<proteinExistence type="predicted"/>
<evidence type="ECO:0000313" key="1">
    <source>
        <dbReference type="EMBL" id="ECC1608894.1"/>
    </source>
</evidence>